<dbReference type="AlphaFoldDB" id="A0A932A8Z0"/>
<gene>
    <name evidence="2" type="ORF">HYX28_05780</name>
</gene>
<evidence type="ECO:0000313" key="3">
    <source>
        <dbReference type="Proteomes" id="UP000779809"/>
    </source>
</evidence>
<accession>A0A932A8Z0</accession>
<comment type="caution">
    <text evidence="2">The sequence shown here is derived from an EMBL/GenBank/DDBJ whole genome shotgun (WGS) entry which is preliminary data.</text>
</comment>
<name>A0A932A8Z0_9BACT</name>
<sequence length="182" mass="20079">MPETALRPAADLATTSTTDEPSTHTSTPPSTPSLETGNSKLETASLTPARRQRDLARRHAELAPRCCHIKTNGLPCRSPALRGNVLCFFHDKWLNHAADDILPPLEDGNGVQFALMYMVTRLRREAFRDAEVNVPIVKQILYALQTASHNLRYVNFDPRLKSSCTDPYAAESAHDDAQSAAL</sequence>
<dbReference type="Proteomes" id="UP000779809">
    <property type="component" value="Unassembled WGS sequence"/>
</dbReference>
<evidence type="ECO:0000313" key="2">
    <source>
        <dbReference type="EMBL" id="MBI2678271.1"/>
    </source>
</evidence>
<protein>
    <submittedName>
        <fullName evidence="2">Uncharacterized protein</fullName>
    </submittedName>
</protein>
<organism evidence="2 3">
    <name type="scientific">Candidatus Korobacter versatilis</name>
    <dbReference type="NCBI Taxonomy" id="658062"/>
    <lineage>
        <taxon>Bacteria</taxon>
        <taxon>Pseudomonadati</taxon>
        <taxon>Acidobacteriota</taxon>
        <taxon>Terriglobia</taxon>
        <taxon>Terriglobales</taxon>
        <taxon>Candidatus Korobacteraceae</taxon>
        <taxon>Candidatus Korobacter</taxon>
    </lineage>
</organism>
<proteinExistence type="predicted"/>
<dbReference type="EMBL" id="JACPNR010000006">
    <property type="protein sequence ID" value="MBI2678271.1"/>
    <property type="molecule type" value="Genomic_DNA"/>
</dbReference>
<evidence type="ECO:0000256" key="1">
    <source>
        <dbReference type="SAM" id="MobiDB-lite"/>
    </source>
</evidence>
<reference evidence="2" key="1">
    <citation type="submission" date="2020-07" db="EMBL/GenBank/DDBJ databases">
        <title>Huge and variable diversity of episymbiotic CPR bacteria and DPANN archaea in groundwater ecosystems.</title>
        <authorList>
            <person name="He C.Y."/>
            <person name="Keren R."/>
            <person name="Whittaker M."/>
            <person name="Farag I.F."/>
            <person name="Doudna J."/>
            <person name="Cate J.H.D."/>
            <person name="Banfield J.F."/>
        </authorList>
    </citation>
    <scope>NUCLEOTIDE SEQUENCE</scope>
    <source>
        <strain evidence="2">NC_groundwater_580_Pr5_B-0.1um_64_19</strain>
    </source>
</reference>
<feature type="region of interest" description="Disordered" evidence="1">
    <location>
        <begin position="1"/>
        <end position="55"/>
    </location>
</feature>
<feature type="compositionally biased region" description="Low complexity" evidence="1">
    <location>
        <begin position="14"/>
        <end position="28"/>
    </location>
</feature>
<feature type="compositionally biased region" description="Polar residues" evidence="1">
    <location>
        <begin position="34"/>
        <end position="46"/>
    </location>
</feature>